<reference evidence="1" key="1">
    <citation type="submission" date="2018-05" db="EMBL/GenBank/DDBJ databases">
        <authorList>
            <person name="Lanie J.A."/>
            <person name="Ng W.-L."/>
            <person name="Kazmierczak K.M."/>
            <person name="Andrzejewski T.M."/>
            <person name="Davidsen T.M."/>
            <person name="Wayne K.J."/>
            <person name="Tettelin H."/>
            <person name="Glass J.I."/>
            <person name="Rusch D."/>
            <person name="Podicherti R."/>
            <person name="Tsui H.-C.T."/>
            <person name="Winkler M.E."/>
        </authorList>
    </citation>
    <scope>NUCLEOTIDE SEQUENCE</scope>
</reference>
<organism evidence="1">
    <name type="scientific">marine metagenome</name>
    <dbReference type="NCBI Taxonomy" id="408172"/>
    <lineage>
        <taxon>unclassified sequences</taxon>
        <taxon>metagenomes</taxon>
        <taxon>ecological metagenomes</taxon>
    </lineage>
</organism>
<name>A0A382ELZ3_9ZZZZ</name>
<dbReference type="EMBL" id="UINC01045269">
    <property type="protein sequence ID" value="SVB51826.1"/>
    <property type="molecule type" value="Genomic_DNA"/>
</dbReference>
<protein>
    <submittedName>
        <fullName evidence="1">Uncharacterized protein</fullName>
    </submittedName>
</protein>
<sequence>MNEFEIIKTYFRPLAKNFPGALSLLDDAALLDI</sequence>
<dbReference type="AlphaFoldDB" id="A0A382ELZ3"/>
<feature type="non-terminal residue" evidence="1">
    <location>
        <position position="1"/>
    </location>
</feature>
<proteinExistence type="predicted"/>
<feature type="non-terminal residue" evidence="1">
    <location>
        <position position="33"/>
    </location>
</feature>
<evidence type="ECO:0000313" key="1">
    <source>
        <dbReference type="EMBL" id="SVB51826.1"/>
    </source>
</evidence>
<gene>
    <name evidence="1" type="ORF">METZ01_LOCUS204680</name>
</gene>
<accession>A0A382ELZ3</accession>